<evidence type="ECO:0000313" key="1">
    <source>
        <dbReference type="EMBL" id="MCD2515781.1"/>
    </source>
</evidence>
<dbReference type="RefSeq" id="WP_231057078.1">
    <property type="nucleotide sequence ID" value="NZ_JAJNOC010000001.1"/>
</dbReference>
<proteinExistence type="predicted"/>
<dbReference type="Pfam" id="PF21813">
    <property type="entry name" value="DUF6882"/>
    <property type="match status" value="1"/>
</dbReference>
<accession>A0ABS8Q222</accession>
<organism evidence="1 2">
    <name type="scientific">Massilia phyllostachyos</name>
    <dbReference type="NCBI Taxonomy" id="2898585"/>
    <lineage>
        <taxon>Bacteria</taxon>
        <taxon>Pseudomonadati</taxon>
        <taxon>Pseudomonadota</taxon>
        <taxon>Betaproteobacteria</taxon>
        <taxon>Burkholderiales</taxon>
        <taxon>Oxalobacteraceae</taxon>
        <taxon>Telluria group</taxon>
        <taxon>Massilia</taxon>
    </lineage>
</organism>
<dbReference type="InterPro" id="IPR049249">
    <property type="entry name" value="DUF6882"/>
</dbReference>
<reference evidence="1" key="1">
    <citation type="submission" date="2021-11" db="EMBL/GenBank/DDBJ databases">
        <title>The complete genome of Massilia sp sp. G4R7.</title>
        <authorList>
            <person name="Liu L."/>
            <person name="Yue J."/>
            <person name="Yuan J."/>
            <person name="Yang F."/>
            <person name="Li L."/>
        </authorList>
    </citation>
    <scope>NUCLEOTIDE SEQUENCE</scope>
    <source>
        <strain evidence="1">G4R7</strain>
    </source>
</reference>
<protein>
    <submittedName>
        <fullName evidence="1">Uncharacterized protein</fullName>
    </submittedName>
</protein>
<keyword evidence="2" id="KW-1185">Reference proteome</keyword>
<dbReference type="Proteomes" id="UP001179361">
    <property type="component" value="Unassembled WGS sequence"/>
</dbReference>
<sequence length="139" mass="15217">MAKSEVGPQHRAVAPYIHKHMFKKILSIFGISALAAPVPAIGQSPIEFIETSKQGLMQQTSAHVATWHLGEEDRWAADLDTGTITFYFKNGTIASASIQIVGTYNTLDGTFLWGWDHPSVPEICATTHDLHSSGVRKTK</sequence>
<name>A0ABS8Q222_9BURK</name>
<evidence type="ECO:0000313" key="2">
    <source>
        <dbReference type="Proteomes" id="UP001179361"/>
    </source>
</evidence>
<gene>
    <name evidence="1" type="ORF">LQ564_05570</name>
</gene>
<comment type="caution">
    <text evidence="1">The sequence shown here is derived from an EMBL/GenBank/DDBJ whole genome shotgun (WGS) entry which is preliminary data.</text>
</comment>
<dbReference type="EMBL" id="JAJNOC010000001">
    <property type="protein sequence ID" value="MCD2515781.1"/>
    <property type="molecule type" value="Genomic_DNA"/>
</dbReference>